<dbReference type="InterPro" id="IPR010982">
    <property type="entry name" value="Lambda_DNA-bd_dom_sf"/>
</dbReference>
<dbReference type="Pfam" id="PF01381">
    <property type="entry name" value="HTH_3"/>
    <property type="match status" value="1"/>
</dbReference>
<dbReference type="InterPro" id="IPR052345">
    <property type="entry name" value="Rad_response_metalloprotease"/>
</dbReference>
<comment type="similarity">
    <text evidence="1">Belongs to the short-chain fatty acyl-CoA assimilation regulator (ScfR) family.</text>
</comment>
<dbReference type="EMBL" id="JAHEWX010000012">
    <property type="protein sequence ID" value="MBT1542231.1"/>
    <property type="molecule type" value="Genomic_DNA"/>
</dbReference>
<dbReference type="PANTHER" id="PTHR43236:SF1">
    <property type="entry name" value="BLL7220 PROTEIN"/>
    <property type="match status" value="1"/>
</dbReference>
<dbReference type="PANTHER" id="PTHR43236">
    <property type="entry name" value="ANTITOXIN HIGA1"/>
    <property type="match status" value="1"/>
</dbReference>
<dbReference type="GO" id="GO:0003677">
    <property type="term" value="F:DNA binding"/>
    <property type="evidence" value="ECO:0007669"/>
    <property type="project" value="InterPro"/>
</dbReference>
<reference evidence="3" key="1">
    <citation type="submission" date="2021-05" db="EMBL/GenBank/DDBJ databases">
        <title>Whole genome sequence of Curtobacterium flaccumfaciens pv. flaccumfaciens strain CFBP 3417.</title>
        <authorList>
            <person name="Osdaghi E."/>
            <person name="Taghouti G."/>
            <person name="Portier P."/>
            <person name="Fazliarab A."/>
            <person name="Taghavi S.M."/>
            <person name="Briand M."/>
            <person name="Le-Saux M."/>
            <person name="Jacques M.-A."/>
        </authorList>
    </citation>
    <scope>NUCLEOTIDE SEQUENCE</scope>
    <source>
        <strain evidence="3">CFBP 3417</strain>
    </source>
</reference>
<evidence type="ECO:0000313" key="4">
    <source>
        <dbReference type="Proteomes" id="UP000709437"/>
    </source>
</evidence>
<dbReference type="CDD" id="cd00093">
    <property type="entry name" value="HTH_XRE"/>
    <property type="match status" value="1"/>
</dbReference>
<feature type="domain" description="HTH cro/C1-type" evidence="2">
    <location>
        <begin position="15"/>
        <end position="68"/>
    </location>
</feature>
<organism evidence="3 4">
    <name type="scientific">Curtobacterium flaccumfaciens pv. flaccumfaciens</name>
    <dbReference type="NCBI Taxonomy" id="138532"/>
    <lineage>
        <taxon>Bacteria</taxon>
        <taxon>Bacillati</taxon>
        <taxon>Actinomycetota</taxon>
        <taxon>Actinomycetes</taxon>
        <taxon>Micrococcales</taxon>
        <taxon>Microbacteriaceae</taxon>
        <taxon>Curtobacterium</taxon>
    </lineage>
</organism>
<dbReference type="Gene3D" id="1.10.260.40">
    <property type="entry name" value="lambda repressor-like DNA-binding domains"/>
    <property type="match status" value="1"/>
</dbReference>
<accession>A0A9Q2W3K5</accession>
<dbReference type="Gene3D" id="1.10.10.2910">
    <property type="match status" value="1"/>
</dbReference>
<sequence length="359" mass="39270">MSTSTDYAVPTGEYIAEWLEESGVSQAELARRMGVTPKHVSKLLGGAPLTPDVATKLELVTGIAARVWLSQEATYRADVARLGLTEELVAAKELAASFPLSHLRKIGRITGTLKKPGALAMELLAFFQVGSVDALRQAIARQAVAYRQGTAHPVDEYALATWLKLGEMEAAASTDALPAFDDVVLQELLPEIRQLSMTPSKTFGAELVASLAKAGVQLIYVPEVQGARMYGATRWINGRPVIALTARGRNDGQFWFTLFHEIGHVLLHQDQRTHIRPADADVEADPAEREANDFASMTLIPRSQEQQLPSLKSKEQVRAFADSIGVSPGVVVGRLWHDKLWDYRAGHDLCLKLVIVDDE</sequence>
<dbReference type="SUPFAM" id="SSF47413">
    <property type="entry name" value="lambda repressor-like DNA-binding domains"/>
    <property type="match status" value="1"/>
</dbReference>
<comment type="caution">
    <text evidence="3">The sequence shown here is derived from an EMBL/GenBank/DDBJ whole genome shotgun (WGS) entry which is preliminary data.</text>
</comment>
<dbReference type="RefSeq" id="WP_042539962.1">
    <property type="nucleotide sequence ID" value="NZ_JAHEWX010000012.1"/>
</dbReference>
<evidence type="ECO:0000259" key="2">
    <source>
        <dbReference type="PROSITE" id="PS50943"/>
    </source>
</evidence>
<protein>
    <submittedName>
        <fullName evidence="3">ImmA/IrrE family metallo-endopeptidase</fullName>
    </submittedName>
</protein>
<dbReference type="Pfam" id="PF06114">
    <property type="entry name" value="Peptidase_M78"/>
    <property type="match status" value="1"/>
</dbReference>
<dbReference type="AlphaFoldDB" id="A0A9Q2W3K5"/>
<evidence type="ECO:0000256" key="1">
    <source>
        <dbReference type="ARBA" id="ARBA00007227"/>
    </source>
</evidence>
<evidence type="ECO:0000313" key="3">
    <source>
        <dbReference type="EMBL" id="MBT1542231.1"/>
    </source>
</evidence>
<dbReference type="InterPro" id="IPR010359">
    <property type="entry name" value="IrrE_HExxH"/>
</dbReference>
<dbReference type="Proteomes" id="UP000709437">
    <property type="component" value="Unassembled WGS sequence"/>
</dbReference>
<name>A0A9Q2W3K5_9MICO</name>
<dbReference type="PROSITE" id="PS50943">
    <property type="entry name" value="HTH_CROC1"/>
    <property type="match status" value="1"/>
</dbReference>
<dbReference type="SMART" id="SM00530">
    <property type="entry name" value="HTH_XRE"/>
    <property type="match status" value="1"/>
</dbReference>
<dbReference type="InterPro" id="IPR001387">
    <property type="entry name" value="Cro/C1-type_HTH"/>
</dbReference>
<gene>
    <name evidence="3" type="ORF">KK103_10705</name>
</gene>
<proteinExistence type="inferred from homology"/>